<dbReference type="Proteomes" id="UP000241074">
    <property type="component" value="Chromosome"/>
</dbReference>
<reference evidence="2 3" key="1">
    <citation type="submission" date="2018-03" db="EMBL/GenBank/DDBJ databases">
        <title>Ahniella affigens gen. nov., sp. nov., a gammaproteobacterium isolated from sandy soil near a stream.</title>
        <authorList>
            <person name="Ko Y."/>
            <person name="Kim J.-H."/>
        </authorList>
    </citation>
    <scope>NUCLEOTIDE SEQUENCE [LARGE SCALE GENOMIC DNA]</scope>
    <source>
        <strain evidence="2 3">D13</strain>
    </source>
</reference>
<gene>
    <name evidence="2" type="ORF">C7S18_18840</name>
</gene>
<name>A0A2P1PW63_9GAMM</name>
<keyword evidence="1" id="KW-1133">Transmembrane helix</keyword>
<keyword evidence="1" id="KW-0812">Transmembrane</keyword>
<evidence type="ECO:0000313" key="2">
    <source>
        <dbReference type="EMBL" id="AVP99098.1"/>
    </source>
</evidence>
<sequence length="346" mass="37092">MFCALIVVSCAPIAAVRLSLESPTGISNLVVPPGGNGVWTFRVRNVGDSAGAVDFTLQERRYNVSSFDQYVWTSLSSGCGAASSQLVYSQMLLKLPISSLNVGEARTCSYRIDRTANSRDDLGFRLCSFEIDWVDCYRHQLNIGNLPDTALRVERVGPAAPGSSATLFRLSATNPSAHAISSRIATTACREFSGGIFDTTPYLIDTDFPGSCPTALGEICLNFTGQNFDAVGFELGPIPAQGTNSCLIKLVPRPDPPPSWYNLGPYVTPMYFRDDRVGLADGGLAFDPDIASDQTTMGAPESHSVPISAGAMGLLAILMMMLAGWSQRRLRTAVDSSASHSSKRAR</sequence>
<accession>A0A2P1PW63</accession>
<proteinExistence type="predicted"/>
<dbReference type="EMBL" id="CP027860">
    <property type="protein sequence ID" value="AVP99098.1"/>
    <property type="molecule type" value="Genomic_DNA"/>
</dbReference>
<feature type="transmembrane region" description="Helical" evidence="1">
    <location>
        <begin position="305"/>
        <end position="325"/>
    </location>
</feature>
<reference evidence="2 3" key="2">
    <citation type="submission" date="2018-03" db="EMBL/GenBank/DDBJ databases">
        <authorList>
            <person name="Keele B.F."/>
        </authorList>
    </citation>
    <scope>NUCLEOTIDE SEQUENCE [LARGE SCALE GENOMIC DNA]</scope>
    <source>
        <strain evidence="2 3">D13</strain>
    </source>
</reference>
<protein>
    <submittedName>
        <fullName evidence="2">Uncharacterized protein</fullName>
    </submittedName>
</protein>
<keyword evidence="1" id="KW-0472">Membrane</keyword>
<keyword evidence="3" id="KW-1185">Reference proteome</keyword>
<dbReference type="KEGG" id="xba:C7S18_18840"/>
<evidence type="ECO:0000256" key="1">
    <source>
        <dbReference type="SAM" id="Phobius"/>
    </source>
</evidence>
<organism evidence="2 3">
    <name type="scientific">Ahniella affigens</name>
    <dbReference type="NCBI Taxonomy" id="2021234"/>
    <lineage>
        <taxon>Bacteria</taxon>
        <taxon>Pseudomonadati</taxon>
        <taxon>Pseudomonadota</taxon>
        <taxon>Gammaproteobacteria</taxon>
        <taxon>Lysobacterales</taxon>
        <taxon>Rhodanobacteraceae</taxon>
        <taxon>Ahniella</taxon>
    </lineage>
</organism>
<evidence type="ECO:0000313" key="3">
    <source>
        <dbReference type="Proteomes" id="UP000241074"/>
    </source>
</evidence>
<dbReference type="AlphaFoldDB" id="A0A2P1PW63"/>